<proteinExistence type="predicted"/>
<name>A0ABQ7ZEJ6_BRANA</name>
<keyword evidence="1" id="KW-0472">Membrane</keyword>
<feature type="transmembrane region" description="Helical" evidence="1">
    <location>
        <begin position="28"/>
        <end position="50"/>
    </location>
</feature>
<dbReference type="Proteomes" id="UP000824890">
    <property type="component" value="Unassembled WGS sequence"/>
</dbReference>
<organism evidence="2 3">
    <name type="scientific">Brassica napus</name>
    <name type="common">Rape</name>
    <dbReference type="NCBI Taxonomy" id="3708"/>
    <lineage>
        <taxon>Eukaryota</taxon>
        <taxon>Viridiplantae</taxon>
        <taxon>Streptophyta</taxon>
        <taxon>Embryophyta</taxon>
        <taxon>Tracheophyta</taxon>
        <taxon>Spermatophyta</taxon>
        <taxon>Magnoliopsida</taxon>
        <taxon>eudicotyledons</taxon>
        <taxon>Gunneridae</taxon>
        <taxon>Pentapetalae</taxon>
        <taxon>rosids</taxon>
        <taxon>malvids</taxon>
        <taxon>Brassicales</taxon>
        <taxon>Brassicaceae</taxon>
        <taxon>Brassiceae</taxon>
        <taxon>Brassica</taxon>
    </lineage>
</organism>
<protein>
    <submittedName>
        <fullName evidence="2">Uncharacterized protein</fullName>
    </submittedName>
</protein>
<keyword evidence="1" id="KW-0812">Transmembrane</keyword>
<dbReference type="EMBL" id="JAGKQM010000015">
    <property type="protein sequence ID" value="KAH0878628.1"/>
    <property type="molecule type" value="Genomic_DNA"/>
</dbReference>
<feature type="transmembrane region" description="Helical" evidence="1">
    <location>
        <begin position="56"/>
        <end position="77"/>
    </location>
</feature>
<keyword evidence="3" id="KW-1185">Reference proteome</keyword>
<evidence type="ECO:0000313" key="2">
    <source>
        <dbReference type="EMBL" id="KAH0878628.1"/>
    </source>
</evidence>
<comment type="caution">
    <text evidence="2">The sequence shown here is derived from an EMBL/GenBank/DDBJ whole genome shotgun (WGS) entry which is preliminary data.</text>
</comment>
<dbReference type="PANTHER" id="PTHR34781">
    <property type="entry name" value="TRANSMEMBRANE PROTEIN"/>
    <property type="match status" value="1"/>
</dbReference>
<evidence type="ECO:0000256" key="1">
    <source>
        <dbReference type="SAM" id="Phobius"/>
    </source>
</evidence>
<evidence type="ECO:0000313" key="3">
    <source>
        <dbReference type="Proteomes" id="UP000824890"/>
    </source>
</evidence>
<keyword evidence="1" id="KW-1133">Transmembrane helix</keyword>
<gene>
    <name evidence="2" type="ORF">HID58_066022</name>
</gene>
<reference evidence="2 3" key="1">
    <citation type="submission" date="2021-05" db="EMBL/GenBank/DDBJ databases">
        <title>Genome Assembly of Synthetic Allotetraploid Brassica napus Reveals Homoeologous Exchanges between Subgenomes.</title>
        <authorList>
            <person name="Davis J.T."/>
        </authorList>
    </citation>
    <scope>NUCLEOTIDE SEQUENCE [LARGE SCALE GENOMIC DNA]</scope>
    <source>
        <strain evidence="3">cv. Da-Ae</strain>
        <tissue evidence="2">Seedling</tissue>
    </source>
</reference>
<dbReference type="PANTHER" id="PTHR34781:SF2">
    <property type="entry name" value="TRANSMEMBRANE PROTEIN"/>
    <property type="match status" value="1"/>
</dbReference>
<sequence length="120" mass="13262">MMRRQGDEESRAFYDLSALTQISHPSGFASLLLGISVALMLCGSLTFFIGFLLLPWVLALIIVFYVAGIVSAISIAWRSIHALLRLDASSLLHKGDFCFCDVASETCKTLYYHLEAGQQK</sequence>
<accession>A0ABQ7ZEJ6</accession>